<accession>A0ABZ2JXM9</accession>
<comment type="subcellular location">
    <subcellularLocation>
        <location evidence="1">Periplasm</location>
    </subcellularLocation>
</comment>
<dbReference type="InterPro" id="IPR050490">
    <property type="entry name" value="Bact_solute-bd_prot1"/>
</dbReference>
<evidence type="ECO:0000256" key="2">
    <source>
        <dbReference type="ARBA" id="ARBA00008520"/>
    </source>
</evidence>
<dbReference type="Pfam" id="PF01547">
    <property type="entry name" value="SBP_bac_1"/>
    <property type="match status" value="1"/>
</dbReference>
<dbReference type="PANTHER" id="PTHR43649:SF34">
    <property type="entry name" value="ABC TRANSPORTER PERIPLASMIC-BINDING PROTEIN YCJN-RELATED"/>
    <property type="match status" value="1"/>
</dbReference>
<evidence type="ECO:0000313" key="6">
    <source>
        <dbReference type="EMBL" id="WXA91229.1"/>
    </source>
</evidence>
<name>A0ABZ2JXM9_9BACT</name>
<dbReference type="Gene3D" id="3.40.190.10">
    <property type="entry name" value="Periplasmic binding protein-like II"/>
    <property type="match status" value="2"/>
</dbReference>
<gene>
    <name evidence="6" type="ORF">LZC95_32835</name>
</gene>
<keyword evidence="4" id="KW-0732">Signal</keyword>
<evidence type="ECO:0000256" key="3">
    <source>
        <dbReference type="ARBA" id="ARBA00022448"/>
    </source>
</evidence>
<dbReference type="CDD" id="cd13585">
    <property type="entry name" value="PBP2_TMBP_like"/>
    <property type="match status" value="1"/>
</dbReference>
<evidence type="ECO:0000256" key="5">
    <source>
        <dbReference type="SAM" id="MobiDB-lite"/>
    </source>
</evidence>
<feature type="compositionally biased region" description="Low complexity" evidence="5">
    <location>
        <begin position="42"/>
        <end position="53"/>
    </location>
</feature>
<dbReference type="Proteomes" id="UP001379533">
    <property type="component" value="Chromosome"/>
</dbReference>
<evidence type="ECO:0000313" key="7">
    <source>
        <dbReference type="Proteomes" id="UP001379533"/>
    </source>
</evidence>
<dbReference type="InterPro" id="IPR006059">
    <property type="entry name" value="SBP"/>
</dbReference>
<feature type="region of interest" description="Disordered" evidence="5">
    <location>
        <begin position="35"/>
        <end position="54"/>
    </location>
</feature>
<keyword evidence="7" id="KW-1185">Reference proteome</keyword>
<keyword evidence="3" id="KW-0813">Transport</keyword>
<dbReference type="RefSeq" id="WP_394841849.1">
    <property type="nucleotide sequence ID" value="NZ_CP089982.1"/>
</dbReference>
<evidence type="ECO:0000256" key="4">
    <source>
        <dbReference type="ARBA" id="ARBA00022729"/>
    </source>
</evidence>
<evidence type="ECO:0000256" key="1">
    <source>
        <dbReference type="ARBA" id="ARBA00004418"/>
    </source>
</evidence>
<reference evidence="6 7" key="1">
    <citation type="submission" date="2021-12" db="EMBL/GenBank/DDBJ databases">
        <title>Discovery of the Pendulisporaceae a myxobacterial family with distinct sporulation behavior and unique specialized metabolism.</title>
        <authorList>
            <person name="Garcia R."/>
            <person name="Popoff A."/>
            <person name="Bader C.D."/>
            <person name="Loehr J."/>
            <person name="Walesch S."/>
            <person name="Walt C."/>
            <person name="Boldt J."/>
            <person name="Bunk B."/>
            <person name="Haeckl F.J.F.P.J."/>
            <person name="Gunesch A.P."/>
            <person name="Birkelbach J."/>
            <person name="Nuebel U."/>
            <person name="Pietschmann T."/>
            <person name="Bach T."/>
            <person name="Mueller R."/>
        </authorList>
    </citation>
    <scope>NUCLEOTIDE SEQUENCE [LARGE SCALE GENOMIC DNA]</scope>
    <source>
        <strain evidence="6 7">MSr12523</strain>
    </source>
</reference>
<comment type="similarity">
    <text evidence="2">Belongs to the bacterial solute-binding protein 1 family.</text>
</comment>
<sequence length="462" mass="50461">MSDSQKKSFWIRALVAVAFAALCVGVVMAFREPQDKADRDPGGAARSGAGAAPEGTGKRLVFLTITPHARSAEAAVKAFEKETGNVFQVKVVNYEEVGATIQKDHASNAPQIDVFALFYNDLVPLVTQGAAMDLTDFIEQNKAIIKPEDFIPGLYDVYGSYKGRRWALPIDADTHVLFYRKSLLTKYRLNPPDTWDDYLNVARTITERESSKGIYGAAIMAHPAPILIVSSFMNRLAAFGGELLDRDGHPTVNSPEAIAALEAMMEHARYALPTPLETDFDVSRSAFLSGRVAMVEQWTDIGVMAEDASQSTIQGDWGVVPMPKGRGPKARRASALNGGFSVAVSSKSKEPDIARAFVRFITRPDTLLTLNLMQGGLDPARLSVLRSPEFKKFAPEVSAIEQISLTQPMVAWPSLPQTRTMMDALSEKLVKAMEHHMTARQALDAVQTQWTQALAPPPDATP</sequence>
<dbReference type="PANTHER" id="PTHR43649">
    <property type="entry name" value="ARABINOSE-BINDING PROTEIN-RELATED"/>
    <property type="match status" value="1"/>
</dbReference>
<dbReference type="SUPFAM" id="SSF53850">
    <property type="entry name" value="Periplasmic binding protein-like II"/>
    <property type="match status" value="1"/>
</dbReference>
<proteinExistence type="inferred from homology"/>
<organism evidence="6 7">
    <name type="scientific">Pendulispora brunnea</name>
    <dbReference type="NCBI Taxonomy" id="2905690"/>
    <lineage>
        <taxon>Bacteria</taxon>
        <taxon>Pseudomonadati</taxon>
        <taxon>Myxococcota</taxon>
        <taxon>Myxococcia</taxon>
        <taxon>Myxococcales</taxon>
        <taxon>Sorangiineae</taxon>
        <taxon>Pendulisporaceae</taxon>
        <taxon>Pendulispora</taxon>
    </lineage>
</organism>
<protein>
    <submittedName>
        <fullName evidence="6">Sugar ABC transporter substrate-binding protein</fullName>
    </submittedName>
</protein>
<dbReference type="EMBL" id="CP089982">
    <property type="protein sequence ID" value="WXA91229.1"/>
    <property type="molecule type" value="Genomic_DNA"/>
</dbReference>